<dbReference type="SMART" id="SM00382">
    <property type="entry name" value="AAA"/>
    <property type="match status" value="1"/>
</dbReference>
<sequence>MLEISNLSFSYGRRKPLLFQDFSFGLQPGVVYGMLGKNGSGKSTLLYLMSGLLRPKSGTVQLNGVDVALRRPSTLQEICIVPEEFDLPRVSLRQYVALNAPFYPRFSNEILRRCLDDFDMDDSVRFEELSMGQKKKAFMSFCLAANTSILLMDEPTNGFDIPSKSQMRKVIAANMSDEKSIVISTHQVRDVENLLDHVLLIDGGRKLLDVSCSQIAERLFFVEQPLSEPIDEALYAQSSVQGRSAVYPNRTREESPINLETLFNAVLSDCEKIQAILSDK</sequence>
<dbReference type="SUPFAM" id="SSF52540">
    <property type="entry name" value="P-loop containing nucleoside triphosphate hydrolases"/>
    <property type="match status" value="1"/>
</dbReference>
<dbReference type="Pfam" id="PF00005">
    <property type="entry name" value="ABC_tran"/>
    <property type="match status" value="1"/>
</dbReference>
<dbReference type="Proteomes" id="UP000824076">
    <property type="component" value="Unassembled WGS sequence"/>
</dbReference>
<evidence type="ECO:0000259" key="4">
    <source>
        <dbReference type="PROSITE" id="PS50893"/>
    </source>
</evidence>
<keyword evidence="3 5" id="KW-0067">ATP-binding</keyword>
<gene>
    <name evidence="5" type="ORF">IAD18_07400</name>
</gene>
<protein>
    <submittedName>
        <fullName evidence="5">ABC transporter ATP-binding protein</fullName>
    </submittedName>
</protein>
<dbReference type="InterPro" id="IPR051782">
    <property type="entry name" value="ABC_Transporter_VariousFunc"/>
</dbReference>
<dbReference type="InterPro" id="IPR003439">
    <property type="entry name" value="ABC_transporter-like_ATP-bd"/>
</dbReference>
<dbReference type="GO" id="GO:0005524">
    <property type="term" value="F:ATP binding"/>
    <property type="evidence" value="ECO:0007669"/>
    <property type="project" value="UniProtKB-KW"/>
</dbReference>
<dbReference type="GO" id="GO:0016887">
    <property type="term" value="F:ATP hydrolysis activity"/>
    <property type="evidence" value="ECO:0007669"/>
    <property type="project" value="InterPro"/>
</dbReference>
<name>A0A9D1ILD0_9BACT</name>
<evidence type="ECO:0000313" key="6">
    <source>
        <dbReference type="Proteomes" id="UP000824076"/>
    </source>
</evidence>
<dbReference type="CDD" id="cd03230">
    <property type="entry name" value="ABC_DR_subfamily_A"/>
    <property type="match status" value="1"/>
</dbReference>
<dbReference type="EMBL" id="DVMS01000206">
    <property type="protein sequence ID" value="HIU39473.1"/>
    <property type="molecule type" value="Genomic_DNA"/>
</dbReference>
<dbReference type="Gene3D" id="3.40.50.300">
    <property type="entry name" value="P-loop containing nucleotide triphosphate hydrolases"/>
    <property type="match status" value="1"/>
</dbReference>
<reference evidence="5" key="2">
    <citation type="journal article" date="2021" name="PeerJ">
        <title>Extensive microbial diversity within the chicken gut microbiome revealed by metagenomics and culture.</title>
        <authorList>
            <person name="Gilroy R."/>
            <person name="Ravi A."/>
            <person name="Getino M."/>
            <person name="Pursley I."/>
            <person name="Horton D.L."/>
            <person name="Alikhan N.F."/>
            <person name="Baker D."/>
            <person name="Gharbi K."/>
            <person name="Hall N."/>
            <person name="Watson M."/>
            <person name="Adriaenssens E.M."/>
            <person name="Foster-Nyarko E."/>
            <person name="Jarju S."/>
            <person name="Secka A."/>
            <person name="Antonio M."/>
            <person name="Oren A."/>
            <person name="Chaudhuri R.R."/>
            <person name="La Ragione R."/>
            <person name="Hildebrand F."/>
            <person name="Pallen M.J."/>
        </authorList>
    </citation>
    <scope>NUCLEOTIDE SEQUENCE</scope>
    <source>
        <strain evidence="5">17073</strain>
    </source>
</reference>
<dbReference type="InterPro" id="IPR003593">
    <property type="entry name" value="AAA+_ATPase"/>
</dbReference>
<accession>A0A9D1ILD0</accession>
<evidence type="ECO:0000313" key="5">
    <source>
        <dbReference type="EMBL" id="HIU39473.1"/>
    </source>
</evidence>
<keyword evidence="2" id="KW-0547">Nucleotide-binding</keyword>
<evidence type="ECO:0000256" key="3">
    <source>
        <dbReference type="ARBA" id="ARBA00022840"/>
    </source>
</evidence>
<keyword evidence="1" id="KW-0813">Transport</keyword>
<evidence type="ECO:0000256" key="2">
    <source>
        <dbReference type="ARBA" id="ARBA00022741"/>
    </source>
</evidence>
<feature type="domain" description="ABC transporter" evidence="4">
    <location>
        <begin position="2"/>
        <end position="228"/>
    </location>
</feature>
<dbReference type="AlphaFoldDB" id="A0A9D1ILD0"/>
<reference evidence="5" key="1">
    <citation type="submission" date="2020-10" db="EMBL/GenBank/DDBJ databases">
        <authorList>
            <person name="Gilroy R."/>
        </authorList>
    </citation>
    <scope>NUCLEOTIDE SEQUENCE</scope>
    <source>
        <strain evidence="5">17073</strain>
    </source>
</reference>
<organism evidence="5 6">
    <name type="scientific">Candidatus Limisoma intestinavium</name>
    <dbReference type="NCBI Taxonomy" id="2840856"/>
    <lineage>
        <taxon>Bacteria</taxon>
        <taxon>Pseudomonadati</taxon>
        <taxon>Bacteroidota</taxon>
        <taxon>Bacteroidia</taxon>
        <taxon>Bacteroidales</taxon>
        <taxon>Candidatus Limisoma</taxon>
    </lineage>
</organism>
<comment type="caution">
    <text evidence="5">The sequence shown here is derived from an EMBL/GenBank/DDBJ whole genome shotgun (WGS) entry which is preliminary data.</text>
</comment>
<dbReference type="InterPro" id="IPR027417">
    <property type="entry name" value="P-loop_NTPase"/>
</dbReference>
<dbReference type="PANTHER" id="PTHR42939">
    <property type="entry name" value="ABC TRANSPORTER ATP-BINDING PROTEIN ALBC-RELATED"/>
    <property type="match status" value="1"/>
</dbReference>
<dbReference type="PROSITE" id="PS50893">
    <property type="entry name" value="ABC_TRANSPORTER_2"/>
    <property type="match status" value="1"/>
</dbReference>
<evidence type="ECO:0000256" key="1">
    <source>
        <dbReference type="ARBA" id="ARBA00022448"/>
    </source>
</evidence>
<dbReference type="PANTHER" id="PTHR42939:SF1">
    <property type="entry name" value="ABC TRANSPORTER ATP-BINDING PROTEIN ALBC-RELATED"/>
    <property type="match status" value="1"/>
</dbReference>
<proteinExistence type="predicted"/>